<sequence>MSCALTPLGEGVTEPLQALSDWIRDHADAIVAAQAAYDPAADGSGPR</sequence>
<dbReference type="Proteomes" id="UP001317259">
    <property type="component" value="Unassembled WGS sequence"/>
</dbReference>
<evidence type="ECO:0000313" key="2">
    <source>
        <dbReference type="Proteomes" id="UP001317259"/>
    </source>
</evidence>
<keyword evidence="1" id="KW-0614">Plasmid</keyword>
<gene>
    <name evidence="1" type="ORF">MF672_050600</name>
</gene>
<keyword evidence="2" id="KW-1185">Reference proteome</keyword>
<reference evidence="1 2" key="1">
    <citation type="submission" date="2022-04" db="EMBL/GenBank/DDBJ databases">
        <title>Genome draft of Actinomadura sp. ATCC 31491.</title>
        <authorList>
            <person name="Shi X."/>
            <person name="Du Y."/>
        </authorList>
    </citation>
    <scope>NUCLEOTIDE SEQUENCE [LARGE SCALE GENOMIC DNA]</scope>
    <source>
        <strain evidence="1 2">ATCC 31491</strain>
        <plasmid evidence="1">unnamed1</plasmid>
    </source>
</reference>
<evidence type="ECO:0008006" key="3">
    <source>
        <dbReference type="Google" id="ProtNLM"/>
    </source>
</evidence>
<comment type="caution">
    <text evidence="1">The sequence shown here is derived from an EMBL/GenBank/DDBJ whole genome shotgun (WGS) entry which is preliminary data.</text>
</comment>
<dbReference type="RefSeq" id="WP_242383658.1">
    <property type="nucleotide sequence ID" value="NZ_JAKRKC020000004.1"/>
</dbReference>
<protein>
    <recommendedName>
        <fullName evidence="3">Transcriptional regulator</fullName>
    </recommendedName>
</protein>
<proteinExistence type="predicted"/>
<evidence type="ECO:0000313" key="1">
    <source>
        <dbReference type="EMBL" id="MCK2222008.1"/>
    </source>
</evidence>
<name>A0ABT0GBM2_9ACTN</name>
<dbReference type="EMBL" id="JAKRKC020000004">
    <property type="protein sequence ID" value="MCK2222008.1"/>
    <property type="molecule type" value="Genomic_DNA"/>
</dbReference>
<organism evidence="1 2">
    <name type="scientific">Actinomadura luzonensis</name>
    <dbReference type="NCBI Taxonomy" id="2805427"/>
    <lineage>
        <taxon>Bacteria</taxon>
        <taxon>Bacillati</taxon>
        <taxon>Actinomycetota</taxon>
        <taxon>Actinomycetes</taxon>
        <taxon>Streptosporangiales</taxon>
        <taxon>Thermomonosporaceae</taxon>
        <taxon>Actinomadura</taxon>
    </lineage>
</organism>
<geneLocation type="plasmid" evidence="1">
    <name>unnamed1</name>
</geneLocation>
<accession>A0ABT0GBM2</accession>